<dbReference type="EMBL" id="CAAALY010014491">
    <property type="protein sequence ID" value="VEL12338.1"/>
    <property type="molecule type" value="Genomic_DNA"/>
</dbReference>
<comment type="caution">
    <text evidence="1">The sequence shown here is derived from an EMBL/GenBank/DDBJ whole genome shotgun (WGS) entry which is preliminary data.</text>
</comment>
<gene>
    <name evidence="1" type="ORF">PXEA_LOCUS5778</name>
</gene>
<dbReference type="AlphaFoldDB" id="A0A448WI37"/>
<dbReference type="Proteomes" id="UP000784294">
    <property type="component" value="Unassembled WGS sequence"/>
</dbReference>
<evidence type="ECO:0000313" key="1">
    <source>
        <dbReference type="EMBL" id="VEL12338.1"/>
    </source>
</evidence>
<proteinExistence type="predicted"/>
<reference evidence="1" key="1">
    <citation type="submission" date="2018-11" db="EMBL/GenBank/DDBJ databases">
        <authorList>
            <consortium name="Pathogen Informatics"/>
        </authorList>
    </citation>
    <scope>NUCLEOTIDE SEQUENCE</scope>
</reference>
<accession>A0A448WI37</accession>
<organism evidence="1 2">
    <name type="scientific">Protopolystoma xenopodis</name>
    <dbReference type="NCBI Taxonomy" id="117903"/>
    <lineage>
        <taxon>Eukaryota</taxon>
        <taxon>Metazoa</taxon>
        <taxon>Spiralia</taxon>
        <taxon>Lophotrochozoa</taxon>
        <taxon>Platyhelminthes</taxon>
        <taxon>Monogenea</taxon>
        <taxon>Polyopisthocotylea</taxon>
        <taxon>Polystomatidea</taxon>
        <taxon>Polystomatidae</taxon>
        <taxon>Protopolystoma</taxon>
    </lineage>
</organism>
<protein>
    <submittedName>
        <fullName evidence="1">Uncharacterized protein</fullName>
    </submittedName>
</protein>
<name>A0A448WI37_9PLAT</name>
<sequence>MPPPYAGLPGKIEYKGRAEHPERLLWPPRFRLETCGSQCAQPALQARLQLLSGKPGEVLSTANQAKCLHDPDNLIRQRVLCGKKMGPGDLGFISGSVILVLMISSWHLDLT</sequence>
<evidence type="ECO:0000313" key="2">
    <source>
        <dbReference type="Proteomes" id="UP000784294"/>
    </source>
</evidence>
<dbReference type="OrthoDB" id="10012272at2759"/>
<keyword evidence="2" id="KW-1185">Reference proteome</keyword>